<dbReference type="Pfam" id="PF07228">
    <property type="entry name" value="SpoIIE"/>
    <property type="match status" value="1"/>
</dbReference>
<dbReference type="EC" id="3.1.3.3" evidence="5"/>
<dbReference type="Pfam" id="PF00072">
    <property type="entry name" value="Response_reg"/>
    <property type="match status" value="1"/>
</dbReference>
<dbReference type="SUPFAM" id="SSF52172">
    <property type="entry name" value="CheY-like"/>
    <property type="match status" value="1"/>
</dbReference>
<keyword evidence="1 5" id="KW-0378">Hydrolase</keyword>
<dbReference type="InterPro" id="IPR001932">
    <property type="entry name" value="PPM-type_phosphatase-like_dom"/>
</dbReference>
<keyword evidence="3" id="KW-0175">Coiled coil</keyword>
<keyword evidence="6" id="KW-1185">Reference proteome</keyword>
<dbReference type="RefSeq" id="WP_184044996.1">
    <property type="nucleotide sequence ID" value="NZ_JACIGK010000014.1"/>
</dbReference>
<comment type="caution">
    <text evidence="5">The sequence shown here is derived from an EMBL/GenBank/DDBJ whole genome shotgun (WGS) entry which is preliminary data.</text>
</comment>
<dbReference type="PROSITE" id="PS50110">
    <property type="entry name" value="RESPONSE_REGULATORY"/>
    <property type="match status" value="1"/>
</dbReference>
<dbReference type="InterPro" id="IPR001789">
    <property type="entry name" value="Sig_transdc_resp-reg_receiver"/>
</dbReference>
<keyword evidence="2" id="KW-0597">Phosphoprotein</keyword>
<sequence length="400" mass="44151">MKILIVDDDEIIRKIVQLRVKKLGHDVWVAENGDQALSTIQETPSIDLVISDWMMPHMSGVQLCRAIRASPETQHMFVLLLTAKETREDYLEAMDAGADDFLVKPFDPELIAAKLRAADRILTLQAELRKNNDLLRRVNKKLEVAYDRLKRDVQAAGKMQESLLPKKTMDMGRYHIATALIPSSSVSGDIYNYFDLGDGNLALYAVDVAGHGARAAMMSFTLSRVITADRFRAKDGGMRGPRDLVSDLNAEFQVSPPNLDYFTLLVATVDAAGTMRLCQAGHPHPVAIPRNGASPTVLGGGGFPVGLMARTHFEETVVDLTPIQRVAFYSDGVIECASPTGELFGMDRFQALLHNLRDLPLPRVPAEIRRRLAEWRGSDSFDDDVSLILLETRNGIGVAG</sequence>
<reference evidence="5 6" key="1">
    <citation type="submission" date="2020-08" db="EMBL/GenBank/DDBJ databases">
        <title>Genome sequencing of Purple Non-Sulfur Bacteria from various extreme environments.</title>
        <authorList>
            <person name="Mayer M."/>
        </authorList>
    </citation>
    <scope>NUCLEOTIDE SEQUENCE [LARGE SCALE GENOMIC DNA]</scope>
    <source>
        <strain evidence="5 6">JA131</strain>
    </source>
</reference>
<proteinExistence type="predicted"/>
<protein>
    <submittedName>
        <fullName evidence="5">Sigma-B regulation protein RsbU (Phosphoserine phosphatase)</fullName>
        <ecNumber evidence="5">3.1.3.3</ecNumber>
    </submittedName>
</protein>
<dbReference type="SMART" id="SM00448">
    <property type="entry name" value="REC"/>
    <property type="match status" value="1"/>
</dbReference>
<evidence type="ECO:0000256" key="1">
    <source>
        <dbReference type="ARBA" id="ARBA00022801"/>
    </source>
</evidence>
<dbReference type="GO" id="GO:0000160">
    <property type="term" value="P:phosphorelay signal transduction system"/>
    <property type="evidence" value="ECO:0007669"/>
    <property type="project" value="InterPro"/>
</dbReference>
<dbReference type="EMBL" id="JACIGK010000014">
    <property type="protein sequence ID" value="MBB4266498.1"/>
    <property type="molecule type" value="Genomic_DNA"/>
</dbReference>
<dbReference type="PANTHER" id="PTHR43156">
    <property type="entry name" value="STAGE II SPORULATION PROTEIN E-RELATED"/>
    <property type="match status" value="1"/>
</dbReference>
<dbReference type="InterPro" id="IPR036457">
    <property type="entry name" value="PPM-type-like_dom_sf"/>
</dbReference>
<dbReference type="AlphaFoldDB" id="A0A7W6RDH6"/>
<dbReference type="GO" id="GO:0016791">
    <property type="term" value="F:phosphatase activity"/>
    <property type="evidence" value="ECO:0007669"/>
    <property type="project" value="TreeGrafter"/>
</dbReference>
<evidence type="ECO:0000313" key="6">
    <source>
        <dbReference type="Proteomes" id="UP000554286"/>
    </source>
</evidence>
<dbReference type="Gene3D" id="3.40.50.2300">
    <property type="match status" value="1"/>
</dbReference>
<evidence type="ECO:0000256" key="2">
    <source>
        <dbReference type="PROSITE-ProRule" id="PRU00169"/>
    </source>
</evidence>
<feature type="coiled-coil region" evidence="3">
    <location>
        <begin position="125"/>
        <end position="159"/>
    </location>
</feature>
<feature type="domain" description="Response regulatory" evidence="4">
    <location>
        <begin position="2"/>
        <end position="119"/>
    </location>
</feature>
<evidence type="ECO:0000313" key="5">
    <source>
        <dbReference type="EMBL" id="MBB4266498.1"/>
    </source>
</evidence>
<dbReference type="SMART" id="SM00331">
    <property type="entry name" value="PP2C_SIG"/>
    <property type="match status" value="1"/>
</dbReference>
<accession>A0A7W6RDH6</accession>
<dbReference type="InterPro" id="IPR011006">
    <property type="entry name" value="CheY-like_superfamily"/>
</dbReference>
<organism evidence="5 6">
    <name type="scientific">Roseospira visakhapatnamensis</name>
    <dbReference type="NCBI Taxonomy" id="390880"/>
    <lineage>
        <taxon>Bacteria</taxon>
        <taxon>Pseudomonadati</taxon>
        <taxon>Pseudomonadota</taxon>
        <taxon>Alphaproteobacteria</taxon>
        <taxon>Rhodospirillales</taxon>
        <taxon>Rhodospirillaceae</taxon>
        <taxon>Roseospira</taxon>
    </lineage>
</organism>
<dbReference type="Gene3D" id="3.60.40.10">
    <property type="entry name" value="PPM-type phosphatase domain"/>
    <property type="match status" value="1"/>
</dbReference>
<dbReference type="InterPro" id="IPR052016">
    <property type="entry name" value="Bact_Sigma-Reg"/>
</dbReference>
<name>A0A7W6RDH6_9PROT</name>
<gene>
    <name evidence="5" type="ORF">GGD89_002130</name>
</gene>
<evidence type="ECO:0000259" key="4">
    <source>
        <dbReference type="PROSITE" id="PS50110"/>
    </source>
</evidence>
<evidence type="ECO:0000256" key="3">
    <source>
        <dbReference type="SAM" id="Coils"/>
    </source>
</evidence>
<dbReference type="Proteomes" id="UP000554286">
    <property type="component" value="Unassembled WGS sequence"/>
</dbReference>
<dbReference type="PANTHER" id="PTHR43156:SF2">
    <property type="entry name" value="STAGE II SPORULATION PROTEIN E"/>
    <property type="match status" value="1"/>
</dbReference>
<feature type="modified residue" description="4-aspartylphosphate" evidence="2">
    <location>
        <position position="52"/>
    </location>
</feature>